<name>A0A6L2LGK4_TANCI</name>
<organism evidence="3">
    <name type="scientific">Tanacetum cinerariifolium</name>
    <name type="common">Dalmatian daisy</name>
    <name type="synonym">Chrysanthemum cinerariifolium</name>
    <dbReference type="NCBI Taxonomy" id="118510"/>
    <lineage>
        <taxon>Eukaryota</taxon>
        <taxon>Viridiplantae</taxon>
        <taxon>Streptophyta</taxon>
        <taxon>Embryophyta</taxon>
        <taxon>Tracheophyta</taxon>
        <taxon>Spermatophyta</taxon>
        <taxon>Magnoliopsida</taxon>
        <taxon>eudicotyledons</taxon>
        <taxon>Gunneridae</taxon>
        <taxon>Pentapetalae</taxon>
        <taxon>asterids</taxon>
        <taxon>campanulids</taxon>
        <taxon>Asterales</taxon>
        <taxon>Asteraceae</taxon>
        <taxon>Asteroideae</taxon>
        <taxon>Anthemideae</taxon>
        <taxon>Anthemidinae</taxon>
        <taxon>Tanacetum</taxon>
    </lineage>
</organism>
<feature type="compositionally biased region" description="Polar residues" evidence="2">
    <location>
        <begin position="72"/>
        <end position="91"/>
    </location>
</feature>
<sequence length="350" mass="38781">MKTGERTLAKDKVPLLKKTEGRVISPFVEIISLVDHTIQDELKANGAMKKKKVAFVAGSPPRLIKQGATEAAGSSSADPATKDFASSSINPISEHEYEDDSDHGDNVRTCPPSGHFTVLSSNSADTDILASPRVVPSTTVVESEDEIRDTSAPEIEVGGLLFQRLRLRLYLLRPVRGLQPMVFMSLSPLIPLPLKTFMFLASNDGFLNCFNINSAQHTSMVSELRLRFEHEIMSQEKFEKKFTESVAIIRQRDIEINDLNVKLEKAESEEAKVTALRQHVTKLEVATTKVVALNVQNVELLGKVSSLELVRHELDVKVSKLTTDCKILRSKVVGETKMRKEFKSIQDAAA</sequence>
<feature type="region of interest" description="Disordered" evidence="2">
    <location>
        <begin position="67"/>
        <end position="114"/>
    </location>
</feature>
<evidence type="ECO:0000256" key="2">
    <source>
        <dbReference type="SAM" id="MobiDB-lite"/>
    </source>
</evidence>
<protein>
    <submittedName>
        <fullName evidence="3">Uncharacterized protein</fullName>
    </submittedName>
</protein>
<dbReference type="AlphaFoldDB" id="A0A6L2LGK4"/>
<comment type="caution">
    <text evidence="3">The sequence shown here is derived from an EMBL/GenBank/DDBJ whole genome shotgun (WGS) entry which is preliminary data.</text>
</comment>
<dbReference type="EMBL" id="BKCJ010004420">
    <property type="protein sequence ID" value="GEU60946.1"/>
    <property type="molecule type" value="Genomic_DNA"/>
</dbReference>
<gene>
    <name evidence="3" type="ORF">Tci_032924</name>
</gene>
<keyword evidence="1" id="KW-0175">Coiled coil</keyword>
<reference evidence="3" key="1">
    <citation type="journal article" date="2019" name="Sci. Rep.">
        <title>Draft genome of Tanacetum cinerariifolium, the natural source of mosquito coil.</title>
        <authorList>
            <person name="Yamashiro T."/>
            <person name="Shiraishi A."/>
            <person name="Satake H."/>
            <person name="Nakayama K."/>
        </authorList>
    </citation>
    <scope>NUCLEOTIDE SEQUENCE</scope>
</reference>
<feature type="coiled-coil region" evidence="1">
    <location>
        <begin position="249"/>
        <end position="276"/>
    </location>
</feature>
<accession>A0A6L2LGK4</accession>
<evidence type="ECO:0000256" key="1">
    <source>
        <dbReference type="SAM" id="Coils"/>
    </source>
</evidence>
<evidence type="ECO:0000313" key="3">
    <source>
        <dbReference type="EMBL" id="GEU60946.1"/>
    </source>
</evidence>
<proteinExistence type="predicted"/>